<feature type="region of interest" description="Disordered" evidence="1">
    <location>
        <begin position="32"/>
        <end position="128"/>
    </location>
</feature>
<reference evidence="2 3" key="1">
    <citation type="submission" date="2018-11" db="EMBL/GenBank/DDBJ databases">
        <authorList>
            <person name="Lopez-Roques C."/>
            <person name="Donnadieu C."/>
            <person name="Bouchez O."/>
            <person name="Klopp C."/>
            <person name="Cabau C."/>
            <person name="Zahm M."/>
        </authorList>
    </citation>
    <scope>NUCLEOTIDE SEQUENCE [LARGE SCALE GENOMIC DNA]</scope>
    <source>
        <strain evidence="2">RS831</strain>
        <tissue evidence="2">Whole body</tissue>
    </source>
</reference>
<reference evidence="2 3" key="2">
    <citation type="submission" date="2019-01" db="EMBL/GenBank/DDBJ databases">
        <title>A chromosome length genome reference of the Java medaka (oryzias javanicus).</title>
        <authorList>
            <person name="Herpin A."/>
            <person name="Takehana Y."/>
            <person name="Naruse K."/>
            <person name="Ansai S."/>
            <person name="Kawaguchi M."/>
        </authorList>
    </citation>
    <scope>NUCLEOTIDE SEQUENCE [LARGE SCALE GENOMIC DNA]</scope>
    <source>
        <strain evidence="2">RS831</strain>
        <tissue evidence="2">Whole body</tissue>
    </source>
</reference>
<gene>
    <name evidence="2" type="ORF">OJAV_G00217930</name>
</gene>
<evidence type="ECO:0000313" key="2">
    <source>
        <dbReference type="EMBL" id="RVE57572.1"/>
    </source>
</evidence>
<protein>
    <submittedName>
        <fullName evidence="2">Uncharacterized protein</fullName>
    </submittedName>
</protein>
<feature type="compositionally biased region" description="Basic and acidic residues" evidence="1">
    <location>
        <begin position="101"/>
        <end position="112"/>
    </location>
</feature>
<keyword evidence="3" id="KW-1185">Reference proteome</keyword>
<dbReference type="AlphaFoldDB" id="A0A437C4F8"/>
<dbReference type="EMBL" id="CM012458">
    <property type="protein sequence ID" value="RVE57572.1"/>
    <property type="molecule type" value="Genomic_DNA"/>
</dbReference>
<organism evidence="2 3">
    <name type="scientific">Oryzias javanicus</name>
    <name type="common">Javanese ricefish</name>
    <name type="synonym">Aplocheilus javanicus</name>
    <dbReference type="NCBI Taxonomy" id="123683"/>
    <lineage>
        <taxon>Eukaryota</taxon>
        <taxon>Metazoa</taxon>
        <taxon>Chordata</taxon>
        <taxon>Craniata</taxon>
        <taxon>Vertebrata</taxon>
        <taxon>Euteleostomi</taxon>
        <taxon>Actinopterygii</taxon>
        <taxon>Neopterygii</taxon>
        <taxon>Teleostei</taxon>
        <taxon>Neoteleostei</taxon>
        <taxon>Acanthomorphata</taxon>
        <taxon>Ovalentaria</taxon>
        <taxon>Atherinomorphae</taxon>
        <taxon>Beloniformes</taxon>
        <taxon>Adrianichthyidae</taxon>
        <taxon>Oryziinae</taxon>
        <taxon>Oryzias</taxon>
    </lineage>
</organism>
<evidence type="ECO:0000313" key="3">
    <source>
        <dbReference type="Proteomes" id="UP000283210"/>
    </source>
</evidence>
<name>A0A437C4F8_ORYJA</name>
<accession>A0A437C4F8</accession>
<evidence type="ECO:0000256" key="1">
    <source>
        <dbReference type="SAM" id="MobiDB-lite"/>
    </source>
</evidence>
<dbReference type="Proteomes" id="UP000283210">
    <property type="component" value="Chromosome 22"/>
</dbReference>
<feature type="region of interest" description="Disordered" evidence="1">
    <location>
        <begin position="1"/>
        <end position="20"/>
    </location>
</feature>
<proteinExistence type="predicted"/>
<sequence>MRRGAGSILTSMARPDWKPAGRRKVGLVCVLCGGAPAPTPPPPSERQRDGSLCGPRSQEDLHQPGDGLLSVSARRAGGRAEENLHQMDQLTSGKAPASSGDEGHVRGHEGRAEASGSAGGSVRTEAAL</sequence>